<proteinExistence type="predicted"/>
<evidence type="ECO:0008006" key="2">
    <source>
        <dbReference type="Google" id="ProtNLM"/>
    </source>
</evidence>
<dbReference type="EMBL" id="MK250094">
    <property type="protein sequence ID" value="QDY52465.1"/>
    <property type="molecule type" value="Genomic_DNA"/>
</dbReference>
<dbReference type="InterPro" id="IPR006439">
    <property type="entry name" value="HAD-SF_hydro_IA"/>
</dbReference>
<name>A0A5B8IIM7_9VIRU</name>
<dbReference type="SUPFAM" id="SSF56784">
    <property type="entry name" value="HAD-like"/>
    <property type="match status" value="1"/>
</dbReference>
<dbReference type="NCBIfam" id="TIGR01509">
    <property type="entry name" value="HAD-SF-IA-v3"/>
    <property type="match status" value="1"/>
</dbReference>
<accession>A0A5B8IIM7</accession>
<dbReference type="Gene3D" id="3.40.50.1000">
    <property type="entry name" value="HAD superfamily/HAD-like"/>
    <property type="match status" value="1"/>
</dbReference>
<reference evidence="1" key="1">
    <citation type="submission" date="2018-11" db="EMBL/GenBank/DDBJ databases">
        <title>A distinct lineage of giant viruses engineers rhodopsin photosystems in predatory marine eukaryotes.</title>
        <authorList>
            <person name="Needham D.M."/>
            <person name="Yoshizawa S."/>
            <person name="Hosaka T."/>
            <person name="Poirier C."/>
            <person name="Choi C.-J."/>
            <person name="Hehenberger E."/>
            <person name="Irwin N.A.T."/>
            <person name="Wilken S."/>
            <person name="Yung C.-M."/>
            <person name="Bachy C."/>
            <person name="Kurihara R."/>
            <person name="Nakajima Y."/>
            <person name="Kojima K."/>
            <person name="Kimura-Someya T."/>
            <person name="Leonard G."/>
            <person name="Malmstrom R.R."/>
            <person name="Mende D."/>
            <person name="Olson D.K."/>
            <person name="Sudo Y."/>
            <person name="Sudek S."/>
            <person name="Richards T.A."/>
            <person name="DeLong E.F."/>
            <person name="Keeling P.J."/>
            <person name="Santoro A.E."/>
            <person name="Shirouzu M."/>
            <person name="Iwasaki W."/>
            <person name="Worden A.Z."/>
        </authorList>
    </citation>
    <scope>NUCLEOTIDE SEQUENCE</scope>
</reference>
<organism evidence="1">
    <name type="scientific">Mimiviridae sp. ChoanoV1</name>
    <dbReference type="NCBI Taxonomy" id="2596887"/>
    <lineage>
        <taxon>Viruses</taxon>
        <taxon>Varidnaviria</taxon>
        <taxon>Bamfordvirae</taxon>
        <taxon>Nucleocytoviricota</taxon>
        <taxon>Megaviricetes</taxon>
        <taxon>Imitervirales</taxon>
        <taxon>Schizomimiviridae</taxon>
    </lineage>
</organism>
<dbReference type="InterPro" id="IPR023214">
    <property type="entry name" value="HAD_sf"/>
</dbReference>
<evidence type="ECO:0000313" key="1">
    <source>
        <dbReference type="EMBL" id="QDY52465.1"/>
    </source>
</evidence>
<sequence>MINWIFDLDHTLYQQEYSRFSYRNLQYSPKINYKLNSLEGKKILFTNGNLHHTIKCIKMMKMERIFHKVSCRELTGFKPDINSYIKLYHLTGINLNETCIFFEDTIENLVQSKRFKWVTVLIGNYDDTIKDRYEQIDYVFRNINLALDYFLGIK</sequence>
<protein>
    <recommendedName>
        <fullName evidence="2">Haloacid dehalogenase-like hydrolase</fullName>
    </recommendedName>
</protein>
<gene>
    <name evidence="1" type="ORF">10_6</name>
</gene>
<dbReference type="InterPro" id="IPR036412">
    <property type="entry name" value="HAD-like_sf"/>
</dbReference>